<keyword evidence="2" id="KW-1185">Reference proteome</keyword>
<evidence type="ECO:0000313" key="1">
    <source>
        <dbReference type="EMBL" id="KAL0162229.1"/>
    </source>
</evidence>
<protein>
    <submittedName>
        <fullName evidence="1">Uncharacterized protein</fullName>
    </submittedName>
</protein>
<dbReference type="Proteomes" id="UP001529510">
    <property type="component" value="Unassembled WGS sequence"/>
</dbReference>
<name>A0ABD0NJQ7_CIRMR</name>
<accession>A0ABD0NJQ7</accession>
<dbReference type="AlphaFoldDB" id="A0ABD0NJQ7"/>
<proteinExistence type="predicted"/>
<feature type="non-terminal residue" evidence="1">
    <location>
        <position position="51"/>
    </location>
</feature>
<feature type="non-terminal residue" evidence="1">
    <location>
        <position position="1"/>
    </location>
</feature>
<sequence>HGIGQVMSGAWFPPDMTLGIQANEFNLCFIRLENFASHGLGVLQVPFGKLQ</sequence>
<reference evidence="1 2" key="1">
    <citation type="submission" date="2024-05" db="EMBL/GenBank/DDBJ databases">
        <title>Genome sequencing and assembly of Indian major carp, Cirrhinus mrigala (Hamilton, 1822).</title>
        <authorList>
            <person name="Mohindra V."/>
            <person name="Chowdhury L.M."/>
            <person name="Lal K."/>
            <person name="Jena J.K."/>
        </authorList>
    </citation>
    <scope>NUCLEOTIDE SEQUENCE [LARGE SCALE GENOMIC DNA]</scope>
    <source>
        <strain evidence="1">CM1030</strain>
        <tissue evidence="1">Blood</tissue>
    </source>
</reference>
<gene>
    <name evidence="1" type="ORF">M9458_041625</name>
</gene>
<dbReference type="EMBL" id="JAMKFB020000021">
    <property type="protein sequence ID" value="KAL0162229.1"/>
    <property type="molecule type" value="Genomic_DNA"/>
</dbReference>
<evidence type="ECO:0000313" key="2">
    <source>
        <dbReference type="Proteomes" id="UP001529510"/>
    </source>
</evidence>
<organism evidence="1 2">
    <name type="scientific">Cirrhinus mrigala</name>
    <name type="common">Mrigala</name>
    <dbReference type="NCBI Taxonomy" id="683832"/>
    <lineage>
        <taxon>Eukaryota</taxon>
        <taxon>Metazoa</taxon>
        <taxon>Chordata</taxon>
        <taxon>Craniata</taxon>
        <taxon>Vertebrata</taxon>
        <taxon>Euteleostomi</taxon>
        <taxon>Actinopterygii</taxon>
        <taxon>Neopterygii</taxon>
        <taxon>Teleostei</taxon>
        <taxon>Ostariophysi</taxon>
        <taxon>Cypriniformes</taxon>
        <taxon>Cyprinidae</taxon>
        <taxon>Labeoninae</taxon>
        <taxon>Labeonini</taxon>
        <taxon>Cirrhinus</taxon>
    </lineage>
</organism>
<comment type="caution">
    <text evidence="1">The sequence shown here is derived from an EMBL/GenBank/DDBJ whole genome shotgun (WGS) entry which is preliminary data.</text>
</comment>